<name>A0A1H0T2M7_9MICO</name>
<dbReference type="InterPro" id="IPR012349">
    <property type="entry name" value="Split_barrel_FMN-bd"/>
</dbReference>
<dbReference type="PANTHER" id="PTHR39428:SF1">
    <property type="entry name" value="F420H(2)-DEPENDENT QUINONE REDUCTASE RV1261C"/>
    <property type="match status" value="1"/>
</dbReference>
<dbReference type="OrthoDB" id="8225825at2"/>
<comment type="similarity">
    <text evidence="1">Belongs to the F420H(2)-dependent quinone reductase family.</text>
</comment>
<comment type="catalytic activity">
    <reaction evidence="2">
        <text>oxidized coenzyme F420-(gamma-L-Glu)(n) + a quinol + H(+) = reduced coenzyme F420-(gamma-L-Glu)(n) + a quinone</text>
        <dbReference type="Rhea" id="RHEA:39663"/>
        <dbReference type="Rhea" id="RHEA-COMP:12939"/>
        <dbReference type="Rhea" id="RHEA-COMP:14378"/>
        <dbReference type="ChEBI" id="CHEBI:15378"/>
        <dbReference type="ChEBI" id="CHEBI:24646"/>
        <dbReference type="ChEBI" id="CHEBI:132124"/>
        <dbReference type="ChEBI" id="CHEBI:133980"/>
        <dbReference type="ChEBI" id="CHEBI:139511"/>
    </reaction>
</comment>
<dbReference type="Gene3D" id="2.30.110.10">
    <property type="entry name" value="Electron Transport, Fmn-binding Protein, Chain A"/>
    <property type="match status" value="1"/>
</dbReference>
<dbReference type="RefSeq" id="WP_157693038.1">
    <property type="nucleotide sequence ID" value="NZ_LT629711.1"/>
</dbReference>
<dbReference type="NCBIfam" id="TIGR00026">
    <property type="entry name" value="hi_GC_TIGR00026"/>
    <property type="match status" value="1"/>
</dbReference>
<dbReference type="STRING" id="443156.SAMN04489867_2615"/>
<proteinExistence type="inferred from homology"/>
<reference evidence="4" key="1">
    <citation type="submission" date="2016-10" db="EMBL/GenBank/DDBJ databases">
        <authorList>
            <person name="Varghese N."/>
            <person name="Submissions S."/>
        </authorList>
    </citation>
    <scope>NUCLEOTIDE SEQUENCE [LARGE SCALE GENOMIC DNA]</scope>
    <source>
        <strain evidence="4">DSM 22329</strain>
    </source>
</reference>
<dbReference type="EMBL" id="LT629711">
    <property type="protein sequence ID" value="SDP48239.1"/>
    <property type="molecule type" value="Genomic_DNA"/>
</dbReference>
<dbReference type="Proteomes" id="UP000199077">
    <property type="component" value="Chromosome I"/>
</dbReference>
<dbReference type="GO" id="GO:0005886">
    <property type="term" value="C:plasma membrane"/>
    <property type="evidence" value="ECO:0007669"/>
    <property type="project" value="TreeGrafter"/>
</dbReference>
<accession>A0A1H0T2M7</accession>
<evidence type="ECO:0000313" key="4">
    <source>
        <dbReference type="Proteomes" id="UP000199077"/>
    </source>
</evidence>
<evidence type="ECO:0000256" key="1">
    <source>
        <dbReference type="ARBA" id="ARBA00008710"/>
    </source>
</evidence>
<dbReference type="SUPFAM" id="SSF50475">
    <property type="entry name" value="FMN-binding split barrel"/>
    <property type="match status" value="1"/>
</dbReference>
<dbReference type="GO" id="GO:0070967">
    <property type="term" value="F:coenzyme F420 binding"/>
    <property type="evidence" value="ECO:0007669"/>
    <property type="project" value="TreeGrafter"/>
</dbReference>
<dbReference type="PANTHER" id="PTHR39428">
    <property type="entry name" value="F420H(2)-DEPENDENT QUINONE REDUCTASE RV1261C"/>
    <property type="match status" value="1"/>
</dbReference>
<dbReference type="Pfam" id="PF04075">
    <property type="entry name" value="F420H2_quin_red"/>
    <property type="match status" value="1"/>
</dbReference>
<gene>
    <name evidence="3" type="ORF">SAMN04489867_2615</name>
</gene>
<evidence type="ECO:0000313" key="3">
    <source>
        <dbReference type="EMBL" id="SDP48239.1"/>
    </source>
</evidence>
<evidence type="ECO:0000256" key="2">
    <source>
        <dbReference type="ARBA" id="ARBA00049106"/>
    </source>
</evidence>
<organism evidence="3 4">
    <name type="scientific">Pedococcus dokdonensis</name>
    <dbReference type="NCBI Taxonomy" id="443156"/>
    <lineage>
        <taxon>Bacteria</taxon>
        <taxon>Bacillati</taxon>
        <taxon>Actinomycetota</taxon>
        <taxon>Actinomycetes</taxon>
        <taxon>Micrococcales</taxon>
        <taxon>Intrasporangiaceae</taxon>
        <taxon>Pedococcus</taxon>
    </lineage>
</organism>
<dbReference type="AlphaFoldDB" id="A0A1H0T2M7"/>
<keyword evidence="4" id="KW-1185">Reference proteome</keyword>
<sequence length="150" mass="16296">MSTASWGNRIGVWMYRRLDGRAMGGTAQAPVVMLTTTGRRTGLPRSTCVRALRQPDGFLVWGTGSGSPHDPDWFRNLRAAGETELRVPGHGGRALARELVGAERDRVWDEVVLAALPGVARYARKAGRPIPVALLTPVGQDEKVRPVSRS</sequence>
<protein>
    <submittedName>
        <fullName evidence="3">Deazaflavin-dependent oxidoreductase, nitroreductase family</fullName>
    </submittedName>
</protein>
<dbReference type="GO" id="GO:0016491">
    <property type="term" value="F:oxidoreductase activity"/>
    <property type="evidence" value="ECO:0007669"/>
    <property type="project" value="InterPro"/>
</dbReference>
<dbReference type="InterPro" id="IPR004378">
    <property type="entry name" value="F420H2_quin_Rdtase"/>
</dbReference>